<comment type="caution">
    <text evidence="2">The sequence shown here is derived from an EMBL/GenBank/DDBJ whole genome shotgun (WGS) entry which is preliminary data.</text>
</comment>
<protein>
    <recommendedName>
        <fullName evidence="4">Transmembrane protein</fullName>
    </recommendedName>
</protein>
<dbReference type="EMBL" id="JAJVCN010000003">
    <property type="protein sequence ID" value="MCE7007430.1"/>
    <property type="molecule type" value="Genomic_DNA"/>
</dbReference>
<feature type="transmembrane region" description="Helical" evidence="1">
    <location>
        <begin position="42"/>
        <end position="61"/>
    </location>
</feature>
<evidence type="ECO:0000313" key="2">
    <source>
        <dbReference type="EMBL" id="MCE7007430.1"/>
    </source>
</evidence>
<gene>
    <name evidence="2" type="ORF">LWC34_32115</name>
</gene>
<evidence type="ECO:0000256" key="1">
    <source>
        <dbReference type="SAM" id="Phobius"/>
    </source>
</evidence>
<keyword evidence="1" id="KW-1133">Transmembrane helix</keyword>
<feature type="transmembrane region" description="Helical" evidence="1">
    <location>
        <begin position="104"/>
        <end position="128"/>
    </location>
</feature>
<reference evidence="2 3" key="1">
    <citation type="submission" date="2021-12" db="EMBL/GenBank/DDBJ databases">
        <title>Genome sequence of Kibdelosporangium philippinense ATCC 49844.</title>
        <authorList>
            <person name="Fedorov E.A."/>
            <person name="Omeragic M."/>
            <person name="Shalygina K.F."/>
            <person name="Maclea K.S."/>
        </authorList>
    </citation>
    <scope>NUCLEOTIDE SEQUENCE [LARGE SCALE GENOMIC DNA]</scope>
    <source>
        <strain evidence="2 3">ATCC 49844</strain>
    </source>
</reference>
<accession>A0ABS8ZI47</accession>
<dbReference type="Proteomes" id="UP001521150">
    <property type="component" value="Unassembled WGS sequence"/>
</dbReference>
<sequence>MPYVLMKVLWAIGLPINGMEGPDLTNSNGLYGFLARHGIDGTSLAALAGIALLWALISKWGEALPRWTLLTPAWLAALLGPYGVLALGWVVLALAGVVDTDIPVWVAAVGALGFGGFGIAAAVTALSYQRRTKPRCQH</sequence>
<name>A0ABS8ZI47_9PSEU</name>
<keyword evidence="1" id="KW-0812">Transmembrane</keyword>
<evidence type="ECO:0000313" key="3">
    <source>
        <dbReference type="Proteomes" id="UP001521150"/>
    </source>
</evidence>
<feature type="transmembrane region" description="Helical" evidence="1">
    <location>
        <begin position="73"/>
        <end position="98"/>
    </location>
</feature>
<evidence type="ECO:0008006" key="4">
    <source>
        <dbReference type="Google" id="ProtNLM"/>
    </source>
</evidence>
<proteinExistence type="predicted"/>
<dbReference type="RefSeq" id="WP_233729041.1">
    <property type="nucleotide sequence ID" value="NZ_JAJVCN010000003.1"/>
</dbReference>
<keyword evidence="3" id="KW-1185">Reference proteome</keyword>
<organism evidence="2 3">
    <name type="scientific">Kibdelosporangium philippinense</name>
    <dbReference type="NCBI Taxonomy" id="211113"/>
    <lineage>
        <taxon>Bacteria</taxon>
        <taxon>Bacillati</taxon>
        <taxon>Actinomycetota</taxon>
        <taxon>Actinomycetes</taxon>
        <taxon>Pseudonocardiales</taxon>
        <taxon>Pseudonocardiaceae</taxon>
        <taxon>Kibdelosporangium</taxon>
    </lineage>
</organism>
<keyword evidence="1" id="KW-0472">Membrane</keyword>